<keyword evidence="15" id="KW-1185">Reference proteome</keyword>
<dbReference type="Proteomes" id="UP000192578">
    <property type="component" value="Unassembled WGS sequence"/>
</dbReference>
<organism evidence="14 15">
    <name type="scientific">Hypsibius exemplaris</name>
    <name type="common">Freshwater tardigrade</name>
    <dbReference type="NCBI Taxonomy" id="2072580"/>
    <lineage>
        <taxon>Eukaryota</taxon>
        <taxon>Metazoa</taxon>
        <taxon>Ecdysozoa</taxon>
        <taxon>Tardigrada</taxon>
        <taxon>Eutardigrada</taxon>
        <taxon>Parachela</taxon>
        <taxon>Hypsibioidea</taxon>
        <taxon>Hypsibiidae</taxon>
        <taxon>Hypsibius</taxon>
    </lineage>
</organism>
<keyword evidence="8 12" id="KW-0472">Membrane</keyword>
<feature type="transmembrane region" description="Helical" evidence="12">
    <location>
        <begin position="32"/>
        <end position="54"/>
    </location>
</feature>
<evidence type="ECO:0000256" key="2">
    <source>
        <dbReference type="ARBA" id="ARBA00022448"/>
    </source>
</evidence>
<feature type="domain" description="Ion transport" evidence="13">
    <location>
        <begin position="108"/>
        <end position="331"/>
    </location>
</feature>
<protein>
    <submittedName>
        <fullName evidence="14">Transient receptor potential cation channel subfamily A member 1</fullName>
    </submittedName>
</protein>
<evidence type="ECO:0000313" key="15">
    <source>
        <dbReference type="Proteomes" id="UP000192578"/>
    </source>
</evidence>
<feature type="transmembrane region" description="Helical" evidence="12">
    <location>
        <begin position="108"/>
        <end position="126"/>
    </location>
</feature>
<keyword evidence="5 12" id="KW-1133">Transmembrane helix</keyword>
<dbReference type="Pfam" id="PF00520">
    <property type="entry name" value="Ion_trans"/>
    <property type="match status" value="1"/>
</dbReference>
<evidence type="ECO:0000259" key="13">
    <source>
        <dbReference type="Pfam" id="PF00520"/>
    </source>
</evidence>
<keyword evidence="10" id="KW-0407">Ion channel</keyword>
<evidence type="ECO:0000256" key="7">
    <source>
        <dbReference type="ARBA" id="ARBA00023065"/>
    </source>
</evidence>
<dbReference type="InterPro" id="IPR052076">
    <property type="entry name" value="TRP_cation_channel"/>
</dbReference>
<accession>A0A1W0WGA5</accession>
<evidence type="ECO:0000313" key="14">
    <source>
        <dbReference type="EMBL" id="OQV14236.1"/>
    </source>
</evidence>
<feature type="transmembrane region" description="Helical" evidence="12">
    <location>
        <begin position="170"/>
        <end position="187"/>
    </location>
</feature>
<evidence type="ECO:0000256" key="5">
    <source>
        <dbReference type="ARBA" id="ARBA00022989"/>
    </source>
</evidence>
<dbReference type="PANTHER" id="PTHR47143">
    <property type="entry name" value="TRANSIENT RECEPTOR POTENTIAL CATION CHANNEL PROTEIN PAINLESS"/>
    <property type="match status" value="1"/>
</dbReference>
<dbReference type="PANTHER" id="PTHR47143:SF1">
    <property type="entry name" value="ION_TRANS DOMAIN-CONTAINING PROTEIN"/>
    <property type="match status" value="1"/>
</dbReference>
<feature type="transmembrane region" description="Helical" evidence="12">
    <location>
        <begin position="216"/>
        <end position="237"/>
    </location>
</feature>
<keyword evidence="2" id="KW-0813">Transport</keyword>
<feature type="transmembrane region" description="Helical" evidence="12">
    <location>
        <begin position="138"/>
        <end position="158"/>
    </location>
</feature>
<dbReference type="AlphaFoldDB" id="A0A1W0WGA5"/>
<evidence type="ECO:0000256" key="12">
    <source>
        <dbReference type="SAM" id="Phobius"/>
    </source>
</evidence>
<reference evidence="15" key="1">
    <citation type="submission" date="2017-01" db="EMBL/GenBank/DDBJ databases">
        <title>Comparative genomics of anhydrobiosis in the tardigrade Hypsibius dujardini.</title>
        <authorList>
            <person name="Yoshida Y."/>
            <person name="Koutsovoulos G."/>
            <person name="Laetsch D."/>
            <person name="Stevens L."/>
            <person name="Kumar S."/>
            <person name="Horikawa D."/>
            <person name="Ishino K."/>
            <person name="Komine S."/>
            <person name="Tomita M."/>
            <person name="Blaxter M."/>
            <person name="Arakawa K."/>
        </authorList>
    </citation>
    <scope>NUCLEOTIDE SEQUENCE [LARGE SCALE GENOMIC DNA]</scope>
    <source>
        <strain evidence="15">Z151</strain>
    </source>
</reference>
<evidence type="ECO:0000256" key="1">
    <source>
        <dbReference type="ARBA" id="ARBA00004141"/>
    </source>
</evidence>
<keyword evidence="6" id="KW-0040">ANK repeat</keyword>
<dbReference type="OrthoDB" id="1661883at2759"/>
<proteinExistence type="predicted"/>
<evidence type="ECO:0000256" key="4">
    <source>
        <dbReference type="ARBA" id="ARBA00022737"/>
    </source>
</evidence>
<dbReference type="InterPro" id="IPR005821">
    <property type="entry name" value="Ion_trans_dom"/>
</dbReference>
<sequence length="415" mass="47681">MRAMKVMASLGCSELLAHPVCTAFLERKWITYGMYCSGLIMVSNLVFVALLSYVMMSAVETDLRPHLLQKSYNNVQFHSPETLINNTAFADLYERAFNHGIPTFRDNASLMILGLALVVIFFKELAELRSEGYRYFLAWMNYMELLLFLTCGGFVYCFYQDDREKTIGPYTYQLGAVAIFLAWFNLLRFCRPFGTFGIYSFMFFCTFKTLIQVSFFFFLLTAAFTATFSTLFQSHIFPNSTAFYRRHPELDATSIRTSHESVTNSALRIGAMTVGDLESLDNFIYPLMEGMLEYPLLSFIFYAIFLMLMPILLNNLLTGLAIGDMAAIQANAASLRLEMQVYLHESLEKLFPSRLLKKFQKQNMSHRVYPGVRVSFRTWIARWLQSGGIRQPTVTGNITEPEEREALSRTSDRED</sequence>
<evidence type="ECO:0000256" key="10">
    <source>
        <dbReference type="ARBA" id="ARBA00023303"/>
    </source>
</evidence>
<keyword evidence="3 12" id="KW-0812">Transmembrane</keyword>
<keyword evidence="4" id="KW-0677">Repeat</keyword>
<evidence type="ECO:0000256" key="8">
    <source>
        <dbReference type="ARBA" id="ARBA00023136"/>
    </source>
</evidence>
<evidence type="ECO:0000256" key="11">
    <source>
        <dbReference type="SAM" id="MobiDB-lite"/>
    </source>
</evidence>
<dbReference type="EMBL" id="MTYJ01000108">
    <property type="protein sequence ID" value="OQV14236.1"/>
    <property type="molecule type" value="Genomic_DNA"/>
</dbReference>
<dbReference type="GO" id="GO:0005216">
    <property type="term" value="F:monoatomic ion channel activity"/>
    <property type="evidence" value="ECO:0007669"/>
    <property type="project" value="InterPro"/>
</dbReference>
<feature type="transmembrane region" description="Helical" evidence="12">
    <location>
        <begin position="296"/>
        <end position="317"/>
    </location>
</feature>
<feature type="compositionally biased region" description="Basic and acidic residues" evidence="11">
    <location>
        <begin position="404"/>
        <end position="415"/>
    </location>
</feature>
<keyword evidence="9" id="KW-0325">Glycoprotein</keyword>
<evidence type="ECO:0000256" key="3">
    <source>
        <dbReference type="ARBA" id="ARBA00022692"/>
    </source>
</evidence>
<gene>
    <name evidence="14" type="ORF">BV898_11590</name>
</gene>
<comment type="caution">
    <text evidence="14">The sequence shown here is derived from an EMBL/GenBank/DDBJ whole genome shotgun (WGS) entry which is preliminary data.</text>
</comment>
<comment type="subcellular location">
    <subcellularLocation>
        <location evidence="1">Membrane</location>
        <topology evidence="1">Multi-pass membrane protein</topology>
    </subcellularLocation>
</comment>
<feature type="region of interest" description="Disordered" evidence="11">
    <location>
        <begin position="393"/>
        <end position="415"/>
    </location>
</feature>
<name>A0A1W0WGA5_HYPEX</name>
<dbReference type="GO" id="GO:1902495">
    <property type="term" value="C:transmembrane transporter complex"/>
    <property type="evidence" value="ECO:0007669"/>
    <property type="project" value="TreeGrafter"/>
</dbReference>
<keyword evidence="14" id="KW-0675">Receptor</keyword>
<keyword evidence="7" id="KW-0406">Ion transport</keyword>
<evidence type="ECO:0000256" key="9">
    <source>
        <dbReference type="ARBA" id="ARBA00023180"/>
    </source>
</evidence>
<evidence type="ECO:0000256" key="6">
    <source>
        <dbReference type="ARBA" id="ARBA00023043"/>
    </source>
</evidence>